<feature type="transmembrane region" description="Helical" evidence="1">
    <location>
        <begin position="42"/>
        <end position="63"/>
    </location>
</feature>
<dbReference type="NCBIfam" id="NF010612">
    <property type="entry name" value="PRK14013.1-2"/>
    <property type="match status" value="1"/>
</dbReference>
<dbReference type="PANTHER" id="PTHR30238">
    <property type="entry name" value="MEMBRANE BOUND PREDICTED REDOX MODULATOR"/>
    <property type="match status" value="1"/>
</dbReference>
<protein>
    <recommendedName>
        <fullName evidence="4">Integral membrane protein TerC</fullName>
    </recommendedName>
</protein>
<feature type="transmembrane region" description="Helical" evidence="1">
    <location>
        <begin position="214"/>
        <end position="235"/>
    </location>
</feature>
<keyword evidence="1" id="KW-0472">Membrane</keyword>
<feature type="transmembrane region" description="Helical" evidence="1">
    <location>
        <begin position="95"/>
        <end position="112"/>
    </location>
</feature>
<accession>A0A0G1YSY1</accession>
<proteinExistence type="predicted"/>
<keyword evidence="1" id="KW-0812">Transmembrane</keyword>
<gene>
    <name evidence="2" type="ORF">UY44_C0001G0059</name>
</gene>
<evidence type="ECO:0000313" key="2">
    <source>
        <dbReference type="EMBL" id="KKW09494.1"/>
    </source>
</evidence>
<organism evidence="2 3">
    <name type="scientific">Candidatus Kaiserbacteria bacterium GW2011_GWA2_49_19</name>
    <dbReference type="NCBI Taxonomy" id="1618669"/>
    <lineage>
        <taxon>Bacteria</taxon>
        <taxon>Candidatus Kaiseribacteriota</taxon>
    </lineage>
</organism>
<dbReference type="EMBL" id="LCPZ01000001">
    <property type="protein sequence ID" value="KKW09494.1"/>
    <property type="molecule type" value="Genomic_DNA"/>
</dbReference>
<dbReference type="AlphaFoldDB" id="A0A0G1YSY1"/>
<feature type="transmembrane region" description="Helical" evidence="1">
    <location>
        <begin position="256"/>
        <end position="273"/>
    </location>
</feature>
<name>A0A0G1YSY1_9BACT</name>
<feature type="transmembrane region" description="Helical" evidence="1">
    <location>
        <begin position="132"/>
        <end position="149"/>
    </location>
</feature>
<dbReference type="Proteomes" id="UP000033965">
    <property type="component" value="Unassembled WGS sequence"/>
</dbReference>
<feature type="transmembrane region" description="Helical" evidence="1">
    <location>
        <begin position="279"/>
        <end position="297"/>
    </location>
</feature>
<sequence>MAALLTILGLVLFEIINSVDNAVINAEVLAKMGQKARRWFLLWGILLAVFLVRGVLPWIIIWLTSGDLSLWQALVATLSSSPEVHAAIEKSAPPLLVGAGVFLVFLFLHWLFLEDKTYGLVGERFIHRHGLWFYTTASVILTAIVWVCIKIDPTTALGAVIGSTGFFMVHGFKENAESMEKKMLEGSEKLSDWSKIMYLEAIDACFSIDGVLGAFAFTLSVPLILIGNGIGAIVVRQLTIGNIDRVKKFVFLKNGAMYSILILGVIMLADGFGIHVPSWLSPAITFVIIGWFFFKSIQTMKRQAV</sequence>
<reference evidence="2 3" key="1">
    <citation type="journal article" date="2015" name="Nature">
        <title>rRNA introns, odd ribosomes, and small enigmatic genomes across a large radiation of phyla.</title>
        <authorList>
            <person name="Brown C.T."/>
            <person name="Hug L.A."/>
            <person name="Thomas B.C."/>
            <person name="Sharon I."/>
            <person name="Castelle C.J."/>
            <person name="Singh A."/>
            <person name="Wilkins M.J."/>
            <person name="Williams K.H."/>
            <person name="Banfield J.F."/>
        </authorList>
    </citation>
    <scope>NUCLEOTIDE SEQUENCE [LARGE SCALE GENOMIC DNA]</scope>
</reference>
<evidence type="ECO:0008006" key="4">
    <source>
        <dbReference type="Google" id="ProtNLM"/>
    </source>
</evidence>
<dbReference type="Pfam" id="PF04332">
    <property type="entry name" value="DUF475"/>
    <property type="match status" value="1"/>
</dbReference>
<dbReference type="PANTHER" id="PTHR30238:SF4">
    <property type="entry name" value="SLL1022 PROTEIN"/>
    <property type="match status" value="1"/>
</dbReference>
<keyword evidence="1" id="KW-1133">Transmembrane helix</keyword>
<evidence type="ECO:0000313" key="3">
    <source>
        <dbReference type="Proteomes" id="UP000033965"/>
    </source>
</evidence>
<dbReference type="InterPro" id="IPR007427">
    <property type="entry name" value="DUF475"/>
</dbReference>
<evidence type="ECO:0000256" key="1">
    <source>
        <dbReference type="SAM" id="Phobius"/>
    </source>
</evidence>
<comment type="caution">
    <text evidence="2">The sequence shown here is derived from an EMBL/GenBank/DDBJ whole genome shotgun (WGS) entry which is preliminary data.</text>
</comment>
<dbReference type="PATRIC" id="fig|1618669.3.peg.64"/>